<keyword evidence="1" id="KW-1133">Transmembrane helix</keyword>
<dbReference type="InterPro" id="IPR001611">
    <property type="entry name" value="Leu-rich_rpt"/>
</dbReference>
<evidence type="ECO:0000313" key="2">
    <source>
        <dbReference type="EMBL" id="KAI3839760.1"/>
    </source>
</evidence>
<keyword evidence="1" id="KW-0472">Membrane</keyword>
<proteinExistence type="predicted"/>
<keyword evidence="3" id="KW-1185">Reference proteome</keyword>
<organism evidence="2 3">
    <name type="scientific">Papaver atlanticum</name>
    <dbReference type="NCBI Taxonomy" id="357466"/>
    <lineage>
        <taxon>Eukaryota</taxon>
        <taxon>Viridiplantae</taxon>
        <taxon>Streptophyta</taxon>
        <taxon>Embryophyta</taxon>
        <taxon>Tracheophyta</taxon>
        <taxon>Spermatophyta</taxon>
        <taxon>Magnoliopsida</taxon>
        <taxon>Ranunculales</taxon>
        <taxon>Papaveraceae</taxon>
        <taxon>Papaveroideae</taxon>
        <taxon>Papaver</taxon>
    </lineage>
</organism>
<dbReference type="SUPFAM" id="SSF52058">
    <property type="entry name" value="L domain-like"/>
    <property type="match status" value="1"/>
</dbReference>
<evidence type="ECO:0000256" key="1">
    <source>
        <dbReference type="SAM" id="Phobius"/>
    </source>
</evidence>
<reference evidence="2" key="1">
    <citation type="submission" date="2022-04" db="EMBL/GenBank/DDBJ databases">
        <title>A functionally conserved STORR gene fusion in Papaver species that diverged 16.8 million years ago.</title>
        <authorList>
            <person name="Catania T."/>
        </authorList>
    </citation>
    <scope>NUCLEOTIDE SEQUENCE</scope>
    <source>
        <strain evidence="2">S-188037</strain>
    </source>
</reference>
<name>A0AAD4X5G6_9MAGN</name>
<feature type="transmembrane region" description="Helical" evidence="1">
    <location>
        <begin position="58"/>
        <end position="78"/>
    </location>
</feature>
<evidence type="ECO:0000313" key="3">
    <source>
        <dbReference type="Proteomes" id="UP001202328"/>
    </source>
</evidence>
<dbReference type="InterPro" id="IPR032675">
    <property type="entry name" value="LRR_dom_sf"/>
</dbReference>
<dbReference type="Gene3D" id="3.80.10.10">
    <property type="entry name" value="Ribonuclease Inhibitor"/>
    <property type="match status" value="1"/>
</dbReference>
<dbReference type="EMBL" id="JAJJMB010017331">
    <property type="protein sequence ID" value="KAI3839760.1"/>
    <property type="molecule type" value="Genomic_DNA"/>
</dbReference>
<accession>A0AAD4X5G6</accession>
<dbReference type="AlphaFoldDB" id="A0AAD4X5G6"/>
<dbReference type="Pfam" id="PF00560">
    <property type="entry name" value="LRR_1"/>
    <property type="match status" value="2"/>
</dbReference>
<comment type="caution">
    <text evidence="2">The sequence shown here is derived from an EMBL/GenBank/DDBJ whole genome shotgun (WGS) entry which is preliminary data.</text>
</comment>
<gene>
    <name evidence="2" type="ORF">MKW98_010065</name>
</gene>
<dbReference type="Proteomes" id="UP001202328">
    <property type="component" value="Unassembled WGS sequence"/>
</dbReference>
<protein>
    <submittedName>
        <fullName evidence="2">Uncharacterized protein</fullName>
    </submittedName>
</protein>
<sequence>MLDEIGEYSSLQTLDLSFNEIPIDEFMETPNLKILDLAENKLAGEIPRLIYRNEVIQYLQGLVVFVLGLGFVLQPAYWEPFNIGFYKWPLCM</sequence>
<keyword evidence="1" id="KW-0812">Transmembrane</keyword>